<dbReference type="InterPro" id="IPR018422">
    <property type="entry name" value="Cation/H_exchanger_CPA1"/>
</dbReference>
<evidence type="ECO:0000259" key="11">
    <source>
        <dbReference type="Pfam" id="PF00999"/>
    </source>
</evidence>
<keyword evidence="5 10" id="KW-1133">Transmembrane helix</keyword>
<evidence type="ECO:0000256" key="10">
    <source>
        <dbReference type="RuleBase" id="RU366002"/>
    </source>
</evidence>
<reference evidence="13" key="1">
    <citation type="submission" date="2011-03" db="EMBL/GenBank/DDBJ databases">
        <title>Draft genome sequence of Brevundimonas diminuta.</title>
        <authorList>
            <person name="Brown P.J.B."/>
            <person name="Buechlein A."/>
            <person name="Hemmerich C."/>
            <person name="Brun Y.V."/>
        </authorList>
    </citation>
    <scope>NUCLEOTIDE SEQUENCE [LARGE SCALE GENOMIC DNA]</scope>
    <source>
        <strain evidence="13">C19</strain>
    </source>
</reference>
<dbReference type="STRING" id="715226.ABI_27950"/>
<feature type="transmembrane region" description="Helical" evidence="10">
    <location>
        <begin position="376"/>
        <end position="396"/>
    </location>
</feature>
<dbReference type="OrthoDB" id="9809206at2"/>
<feature type="domain" description="Cation/H+ exchanger transmembrane" evidence="11">
    <location>
        <begin position="11"/>
        <end position="401"/>
    </location>
</feature>
<comment type="subcellular location">
    <subcellularLocation>
        <location evidence="10">Cell inner membrane</location>
        <topology evidence="10">Multi-pass membrane protein</topology>
    </subcellularLocation>
    <subcellularLocation>
        <location evidence="1">Cell membrane</location>
        <topology evidence="1">Multi-pass membrane protein</topology>
    </subcellularLocation>
</comment>
<keyword evidence="10" id="KW-0997">Cell inner membrane</keyword>
<feature type="transmembrane region" description="Helical" evidence="10">
    <location>
        <begin position="234"/>
        <end position="258"/>
    </location>
</feature>
<evidence type="ECO:0000256" key="2">
    <source>
        <dbReference type="ARBA" id="ARBA00022448"/>
    </source>
</evidence>
<accession>F4QMD8</accession>
<evidence type="ECO:0000256" key="4">
    <source>
        <dbReference type="ARBA" id="ARBA00022692"/>
    </source>
</evidence>
<dbReference type="GO" id="GO:0051453">
    <property type="term" value="P:regulation of intracellular pH"/>
    <property type="evidence" value="ECO:0007669"/>
    <property type="project" value="TreeGrafter"/>
</dbReference>
<keyword evidence="3" id="KW-1003">Cell membrane</keyword>
<evidence type="ECO:0000256" key="5">
    <source>
        <dbReference type="ARBA" id="ARBA00022989"/>
    </source>
</evidence>
<keyword evidence="2 10" id="KW-0813">Transport</keyword>
<sequence length="524" mass="55984">MHLFELVIAMLLAIIALHFIARKLNLPPAVALLAGGTLLAFIPGLPQIHLDPALVLVIFLPPLLMDGAWFIAFAQLRKHILGVGSLAIGAVIFTTVAVAVVTHWLFPALPWAACAVLGAIVAPPDAVSARAVLQQVHLPKRPATLLEGESLLNDATGLVLFRFAVAAGVTGTFSAVDALQSFAVLALGGAAVGAAVAGAWVVLARHLKDEYLIIAASCLTAWAAYLAAEMLHVSGVIATVVAGLICGWYQHVVFSAAVRIRGTSFWTVLIFLMEAMVFMLIGSSLRGVLERVGGIGVVFEQMAIPILLILLALTVARFAWVFGSDLIILVVRRLGWTKSKPLGPKCATVISWAGMRGVVTLAVALSVPETFPGRDFMLVAAFAVILGTVVIQGMTLGKVIQWAGLEESHSDRPRMTMNQAEASMAQAQAVVVEKLAYDDDGKLIHPQLLERYSKRAVLSVEYAADKESFQPRLHAHFDLVLAAVAAGRAELIRLHRAGEIDDHVLHELERDLDLEELSAISAKA</sequence>
<gene>
    <name evidence="12" type="ORF">ABI_27950</name>
</gene>
<keyword evidence="7 10" id="KW-0406">Ion transport</keyword>
<dbReference type="GO" id="GO:0098719">
    <property type="term" value="P:sodium ion import across plasma membrane"/>
    <property type="evidence" value="ECO:0007669"/>
    <property type="project" value="TreeGrafter"/>
</dbReference>
<protein>
    <submittedName>
        <fullName evidence="12">Na+/H+ antiporter</fullName>
    </submittedName>
</protein>
<feature type="transmembrane region" description="Helical" evidence="10">
    <location>
        <begin position="54"/>
        <end position="73"/>
    </location>
</feature>
<comment type="caution">
    <text evidence="10">Lacks conserved residue(s) required for the propagation of feature annotation.</text>
</comment>
<name>F4QMD8_9CAUL</name>
<comment type="similarity">
    <text evidence="10">Belongs to the monovalent cation:proton antiporter 1 (CPA1) transporter (TC 2.A.36) family.</text>
</comment>
<keyword evidence="4 10" id="KW-0812">Transmembrane</keyword>
<evidence type="ECO:0000313" key="12">
    <source>
        <dbReference type="EMBL" id="EGF91379.1"/>
    </source>
</evidence>
<evidence type="ECO:0000256" key="3">
    <source>
        <dbReference type="ARBA" id="ARBA00022475"/>
    </source>
</evidence>
<proteinExistence type="inferred from homology"/>
<feature type="transmembrane region" description="Helical" evidence="10">
    <location>
        <begin position="265"/>
        <end position="282"/>
    </location>
</feature>
<dbReference type="InterPro" id="IPR004705">
    <property type="entry name" value="Cation/H_exchanger_CPA1_bac"/>
</dbReference>
<evidence type="ECO:0000256" key="1">
    <source>
        <dbReference type="ARBA" id="ARBA00004651"/>
    </source>
</evidence>
<dbReference type="InterPro" id="IPR006153">
    <property type="entry name" value="Cation/H_exchanger_TM"/>
</dbReference>
<feature type="transmembrane region" description="Helical" evidence="10">
    <location>
        <begin position="302"/>
        <end position="330"/>
    </location>
</feature>
<feature type="transmembrane region" description="Helical" evidence="10">
    <location>
        <begin position="6"/>
        <end position="22"/>
    </location>
</feature>
<feature type="transmembrane region" description="Helical" evidence="10">
    <location>
        <begin position="211"/>
        <end position="228"/>
    </location>
</feature>
<evidence type="ECO:0000256" key="9">
    <source>
        <dbReference type="ARBA" id="ARBA00023201"/>
    </source>
</evidence>
<evidence type="ECO:0000256" key="8">
    <source>
        <dbReference type="ARBA" id="ARBA00023136"/>
    </source>
</evidence>
<dbReference type="Gene3D" id="6.10.140.1330">
    <property type="match status" value="1"/>
</dbReference>
<comment type="function">
    <text evidence="10">Na(+)/H(+) antiporter that extrudes sodium in exchange for external protons.</text>
</comment>
<keyword evidence="13" id="KW-1185">Reference proteome</keyword>
<dbReference type="PANTHER" id="PTHR10110:SF86">
    <property type="entry name" value="SODIUM_HYDROGEN EXCHANGER 7"/>
    <property type="match status" value="1"/>
</dbReference>
<dbReference type="eggNOG" id="COG0025">
    <property type="taxonomic scope" value="Bacteria"/>
</dbReference>
<organism evidence="12 13">
    <name type="scientific">Asticcacaulis biprosthecium C19</name>
    <dbReference type="NCBI Taxonomy" id="715226"/>
    <lineage>
        <taxon>Bacteria</taxon>
        <taxon>Pseudomonadati</taxon>
        <taxon>Pseudomonadota</taxon>
        <taxon>Alphaproteobacteria</taxon>
        <taxon>Caulobacterales</taxon>
        <taxon>Caulobacteraceae</taxon>
        <taxon>Asticcacaulis</taxon>
    </lineage>
</organism>
<dbReference type="HOGENOM" id="CLU_005912_8_2_5"/>
<dbReference type="GO" id="GO:0015386">
    <property type="term" value="F:potassium:proton antiporter activity"/>
    <property type="evidence" value="ECO:0007669"/>
    <property type="project" value="TreeGrafter"/>
</dbReference>
<dbReference type="NCBIfam" id="TIGR00831">
    <property type="entry name" value="a_cpa1"/>
    <property type="match status" value="1"/>
</dbReference>
<dbReference type="Proteomes" id="UP000006512">
    <property type="component" value="Unassembled WGS sequence"/>
</dbReference>
<dbReference type="Pfam" id="PF00999">
    <property type="entry name" value="Na_H_Exchanger"/>
    <property type="match status" value="1"/>
</dbReference>
<evidence type="ECO:0000313" key="13">
    <source>
        <dbReference type="Proteomes" id="UP000006512"/>
    </source>
</evidence>
<evidence type="ECO:0000256" key="6">
    <source>
        <dbReference type="ARBA" id="ARBA00023053"/>
    </source>
</evidence>
<keyword evidence="8 10" id="KW-0472">Membrane</keyword>
<dbReference type="RefSeq" id="WP_006273579.1">
    <property type="nucleotide sequence ID" value="NZ_GL883078.1"/>
</dbReference>
<dbReference type="PANTHER" id="PTHR10110">
    <property type="entry name" value="SODIUM/HYDROGEN EXCHANGER"/>
    <property type="match status" value="1"/>
</dbReference>
<keyword evidence="10" id="KW-0050">Antiport</keyword>
<feature type="transmembrane region" description="Helical" evidence="10">
    <location>
        <begin position="80"/>
        <end position="102"/>
    </location>
</feature>
<dbReference type="GO" id="GO:0005886">
    <property type="term" value="C:plasma membrane"/>
    <property type="evidence" value="ECO:0007669"/>
    <property type="project" value="UniProtKB-SubCell"/>
</dbReference>
<dbReference type="AlphaFoldDB" id="F4QMD8"/>
<evidence type="ECO:0000256" key="7">
    <source>
        <dbReference type="ARBA" id="ARBA00023065"/>
    </source>
</evidence>
<keyword evidence="6 10" id="KW-0915">Sodium</keyword>
<dbReference type="EMBL" id="GL883078">
    <property type="protein sequence ID" value="EGF91379.1"/>
    <property type="molecule type" value="Genomic_DNA"/>
</dbReference>
<keyword evidence="9 10" id="KW-0739">Sodium transport</keyword>
<feature type="transmembrane region" description="Helical" evidence="10">
    <location>
        <begin position="182"/>
        <end position="204"/>
    </location>
</feature>
<feature type="transmembrane region" description="Helical" evidence="10">
    <location>
        <begin position="29"/>
        <end position="48"/>
    </location>
</feature>
<dbReference type="GO" id="GO:0015385">
    <property type="term" value="F:sodium:proton antiporter activity"/>
    <property type="evidence" value="ECO:0007669"/>
    <property type="project" value="InterPro"/>
</dbReference>